<dbReference type="AlphaFoldDB" id="A0A0W0U7Y0"/>
<sequence length="792" mass="89757">MNDAVKNLCKALLDVYVPHLSSPLALREIFNRFKEVSLQAPDVPEALRAIERLVSEWENLSTAQYSTPERTTEEQKAILSRLRDENFNISRDIYAVESTLKTLYEPLEARYNDALTAENSLAAACHFSSSQQRVNLINDWAAELHATLATLELEAARIDLSACIATRSKLESVLEHRGLKVDASSPDSIEDARSQLKVTLDRVRERQASLRDAIVKLAPDASRLVNSNRINALQEERIAPLARLDEIQRLLESAPALKSAWQEEWDIAVDKQALLQEAEHAASMQKSLQSYVSFSEWRDWKNDPCYASRAPRAQFFSLMNEQATLNARLLQIERDCSSLQPYANPADSADSMTSGSIDADAIRQLLAGISGVEIPSSPSIDTLYNAAVAGLEALEHEATGCQEKFATLKRLDELQQSIFSIRLRHALNPDSDASTLDESTLERLRGKSLERATKVDELQKLLKQCDDFLNLSRRHQELLQKKRELERAIDPLNIKSDQQTKRRRRKAARSADPSAEVIKDISSQQDILRTLCDEDEQRLKRHGVLSHSSASNVTTSGMLDPLMRHLVPLITKRLSTDWQQWYSRLITALQSAPLTPEQERQAIRLLRDFLADLSNENAGAERLQIFYTCQHRYPVPEQQWRQLLALKADTPLIDRKTVLNWPTCPLTVARLEALYRQVENLSRRGFHFESDVLRDITRTLHAGALSGEGAHASNENVPMLFNRDDPRYACLFRQRGFILNLLERLSHWISSLWSHHEPAPVRNQCFFKPTRTVALLDEAAAVCQGTDITMEL</sequence>
<gene>
    <name evidence="2" type="primary">lepA</name>
    <name evidence="2" type="ORF">Lgee_0342</name>
</gene>
<organism evidence="2 3">
    <name type="scientific">Legionella geestiana</name>
    <dbReference type="NCBI Taxonomy" id="45065"/>
    <lineage>
        <taxon>Bacteria</taxon>
        <taxon>Pseudomonadati</taxon>
        <taxon>Pseudomonadota</taxon>
        <taxon>Gammaproteobacteria</taxon>
        <taxon>Legionellales</taxon>
        <taxon>Legionellaceae</taxon>
        <taxon>Legionella</taxon>
    </lineage>
</organism>
<dbReference type="Proteomes" id="UP000054785">
    <property type="component" value="Unassembled WGS sequence"/>
</dbReference>
<feature type="region of interest" description="Disordered" evidence="1">
    <location>
        <begin position="490"/>
        <end position="516"/>
    </location>
</feature>
<reference evidence="2 3" key="1">
    <citation type="submission" date="2015-11" db="EMBL/GenBank/DDBJ databases">
        <title>Genomic analysis of 38 Legionella species identifies large and diverse effector repertoires.</title>
        <authorList>
            <person name="Burstein D."/>
            <person name="Amaro F."/>
            <person name="Zusman T."/>
            <person name="Lifshitz Z."/>
            <person name="Cohen O."/>
            <person name="Gilbert J.A."/>
            <person name="Pupko T."/>
            <person name="Shuman H.A."/>
            <person name="Segal G."/>
        </authorList>
    </citation>
    <scope>NUCLEOTIDE SEQUENCE [LARGE SCALE GENOMIC DNA]</scope>
    <source>
        <strain evidence="2 3">ATCC 49504</strain>
    </source>
</reference>
<accession>A0A0W0U7Y0</accession>
<evidence type="ECO:0000313" key="2">
    <source>
        <dbReference type="EMBL" id="KTD04099.1"/>
    </source>
</evidence>
<dbReference type="STRING" id="45065.Lgee_0342"/>
<evidence type="ECO:0000256" key="1">
    <source>
        <dbReference type="SAM" id="MobiDB-lite"/>
    </source>
</evidence>
<dbReference type="PATRIC" id="fig|45065.4.peg.362"/>
<proteinExistence type="predicted"/>
<keyword evidence="3" id="KW-1185">Reference proteome</keyword>
<evidence type="ECO:0000313" key="3">
    <source>
        <dbReference type="Proteomes" id="UP000054785"/>
    </source>
</evidence>
<name>A0A0W0U7Y0_9GAMM</name>
<dbReference type="EMBL" id="LNYC01000006">
    <property type="protein sequence ID" value="KTD04099.1"/>
    <property type="molecule type" value="Genomic_DNA"/>
</dbReference>
<dbReference type="RefSeq" id="WP_131793744.1">
    <property type="nucleotide sequence ID" value="NZ_CAAAHN010000010.1"/>
</dbReference>
<comment type="caution">
    <text evidence="2">The sequence shown here is derived from an EMBL/GenBank/DDBJ whole genome shotgun (WGS) entry which is preliminary data.</text>
</comment>
<protein>
    <submittedName>
        <fullName evidence="2">Effector protein A, substrate of the Dot/Icm secretion system</fullName>
    </submittedName>
</protein>